<evidence type="ECO:0000313" key="9">
    <source>
        <dbReference type="Proteomes" id="UP000007819"/>
    </source>
</evidence>
<organism evidence="8 9">
    <name type="scientific">Acyrthosiphon pisum</name>
    <name type="common">Pea aphid</name>
    <dbReference type="NCBI Taxonomy" id="7029"/>
    <lineage>
        <taxon>Eukaryota</taxon>
        <taxon>Metazoa</taxon>
        <taxon>Ecdysozoa</taxon>
        <taxon>Arthropoda</taxon>
        <taxon>Hexapoda</taxon>
        <taxon>Insecta</taxon>
        <taxon>Pterygota</taxon>
        <taxon>Neoptera</taxon>
        <taxon>Paraneoptera</taxon>
        <taxon>Hemiptera</taxon>
        <taxon>Sternorrhyncha</taxon>
        <taxon>Aphidomorpha</taxon>
        <taxon>Aphidoidea</taxon>
        <taxon>Aphididae</taxon>
        <taxon>Macrosiphini</taxon>
        <taxon>Acyrthosiphon</taxon>
    </lineage>
</organism>
<evidence type="ECO:0000256" key="2">
    <source>
        <dbReference type="ARBA" id="ARBA00022723"/>
    </source>
</evidence>
<accession>A0A8R2NMQ6</accession>
<reference evidence="8" key="2">
    <citation type="submission" date="2022-06" db="UniProtKB">
        <authorList>
            <consortium name="EnsemblMetazoa"/>
        </authorList>
    </citation>
    <scope>IDENTIFICATION</scope>
</reference>
<dbReference type="OrthoDB" id="6621166at2759"/>
<dbReference type="SUPFAM" id="SSF57716">
    <property type="entry name" value="Glucocorticoid receptor-like (DNA-binding domain)"/>
    <property type="match status" value="1"/>
</dbReference>
<name>A0A8R2NMQ6_ACYPI</name>
<dbReference type="Proteomes" id="UP000007819">
    <property type="component" value="Chromosome A1"/>
</dbReference>
<evidence type="ECO:0000256" key="6">
    <source>
        <dbReference type="PROSITE-ProRule" id="PRU00309"/>
    </source>
</evidence>
<sequence>MGYWGNRLTKRALVEIICTFRFGIDFTRITEPIVKVFHVIHFYFLNRIMELNVHEMENQENKKNKNKNKKKSNNYCSVYGCNSFYLTNECISFHRLPDLNEPKISWKNSFGIEELVNRRRIWAVKLKLSEEALTKKQLQVCSKHFTPNDYLPGFNRIRQRLRPFAVPSVNLPKSSVILPSPKKRSSPKKRVYQDQIEDECHDENLNISSSTSIQVDDDSLTSNQTNDITVANNIINQLKTTQDNGTQVSSGDLVTPLISLIDHKKKLITMTGICSFNALNEIINLHKQYFPDKRTHRLNLKERIIMVFLKLKQGLSFAILSILFNDLTSETCRSTYILMIPQLAQIMQSLVYWLSKQEILSNLPFCFDNFNNVRVVLDCTEISVQRPKCLTCRIKCYSNYKSTFTLKFLVGITPGGLISFISKPYGGRSSDKAIFEQSNIIENMQPPDAIMVDKGFLIDDICKKKNISIIRPPFLKNQTQFNKDDALLSKNIAKARVHIERINQRLKSFKIFQQTFPWAHVHLASDIMAIVGGLCNISPPIFSLDKFNS</sequence>
<dbReference type="InterPro" id="IPR006612">
    <property type="entry name" value="THAP_Znf"/>
</dbReference>
<dbReference type="Pfam" id="PF13359">
    <property type="entry name" value="DDE_Tnp_4"/>
    <property type="match status" value="1"/>
</dbReference>
<keyword evidence="3 6" id="KW-0863">Zinc-finger</keyword>
<comment type="cofactor">
    <cofactor evidence="1">
        <name>a divalent metal cation</name>
        <dbReference type="ChEBI" id="CHEBI:60240"/>
    </cofactor>
</comment>
<protein>
    <recommendedName>
        <fullName evidence="7">THAP-type domain-containing protein</fullName>
    </recommendedName>
</protein>
<evidence type="ECO:0000256" key="3">
    <source>
        <dbReference type="ARBA" id="ARBA00022771"/>
    </source>
</evidence>
<evidence type="ECO:0000256" key="1">
    <source>
        <dbReference type="ARBA" id="ARBA00001968"/>
    </source>
</evidence>
<reference evidence="9" key="1">
    <citation type="submission" date="2010-06" db="EMBL/GenBank/DDBJ databases">
        <authorList>
            <person name="Jiang H."/>
            <person name="Abraham K."/>
            <person name="Ali S."/>
            <person name="Alsbrooks S.L."/>
            <person name="Anim B.N."/>
            <person name="Anosike U.S."/>
            <person name="Attaway T."/>
            <person name="Bandaranaike D.P."/>
            <person name="Battles P.K."/>
            <person name="Bell S.N."/>
            <person name="Bell A.V."/>
            <person name="Beltran B."/>
            <person name="Bickham C."/>
            <person name="Bustamante Y."/>
            <person name="Caleb T."/>
            <person name="Canada A."/>
            <person name="Cardenas V."/>
            <person name="Carter K."/>
            <person name="Chacko J."/>
            <person name="Chandrabose M.N."/>
            <person name="Chavez D."/>
            <person name="Chavez A."/>
            <person name="Chen L."/>
            <person name="Chu H.-S."/>
            <person name="Claassen K.J."/>
            <person name="Cockrell R."/>
            <person name="Collins M."/>
            <person name="Cooper J.A."/>
            <person name="Cree A."/>
            <person name="Curry S.M."/>
            <person name="Da Y."/>
            <person name="Dao M.D."/>
            <person name="Das B."/>
            <person name="Davila M.-L."/>
            <person name="Davy-Carroll L."/>
            <person name="Denson S."/>
            <person name="Dinh H."/>
            <person name="Ebong V.E."/>
            <person name="Edwards J.R."/>
            <person name="Egan A."/>
            <person name="El-Daye J."/>
            <person name="Escobedo L."/>
            <person name="Fernandez S."/>
            <person name="Fernando P.R."/>
            <person name="Flagg N."/>
            <person name="Forbes L.D."/>
            <person name="Fowler R.G."/>
            <person name="Fu Q."/>
            <person name="Gabisi R.A."/>
            <person name="Ganer J."/>
            <person name="Garbino Pronczuk A."/>
            <person name="Garcia R.M."/>
            <person name="Garner T."/>
            <person name="Garrett T.E."/>
            <person name="Gonzalez D.A."/>
            <person name="Hamid H."/>
            <person name="Hawkins E.S."/>
            <person name="Hirani K."/>
            <person name="Hogues M.E."/>
            <person name="Hollins B."/>
            <person name="Hsiao C.-H."/>
            <person name="Jabil R."/>
            <person name="James M.L."/>
            <person name="Jhangiani S.N."/>
            <person name="Johnson B."/>
            <person name="Johnson Q."/>
            <person name="Joshi V."/>
            <person name="Kalu J.B."/>
            <person name="Kam C."/>
            <person name="Kashfia A."/>
            <person name="Keebler J."/>
            <person name="Kisamo H."/>
            <person name="Kovar C.L."/>
            <person name="Lago L.A."/>
            <person name="Lai C.-Y."/>
            <person name="Laidlaw J."/>
            <person name="Lara F."/>
            <person name="Le T.-K."/>
            <person name="Lee S.L."/>
            <person name="Legall F.H."/>
            <person name="Lemon S.J."/>
            <person name="Lewis L.R."/>
            <person name="Li B."/>
            <person name="Liu Y."/>
            <person name="Liu Y.-S."/>
            <person name="Lopez J."/>
            <person name="Lozado R.J."/>
            <person name="Lu J."/>
            <person name="Madu R.C."/>
            <person name="Maheshwari M."/>
            <person name="Maheshwari R."/>
            <person name="Malloy K."/>
            <person name="Martinez E."/>
            <person name="Mathew T."/>
            <person name="Mercado I.C."/>
            <person name="Mercado C."/>
            <person name="Meyer B."/>
            <person name="Montgomery K."/>
            <person name="Morgan M.B."/>
            <person name="Munidasa M."/>
            <person name="Nazareth L.V."/>
            <person name="Nelson J."/>
            <person name="Ng B.M."/>
            <person name="Nguyen N.B."/>
            <person name="Nguyen P.Q."/>
            <person name="Nguyen T."/>
            <person name="Obregon M."/>
            <person name="Okwuonu G.O."/>
            <person name="Onwere C.G."/>
            <person name="Orozco G."/>
            <person name="Parra A."/>
            <person name="Patel S."/>
            <person name="Patil S."/>
            <person name="Perez A."/>
            <person name="Perez Y."/>
            <person name="Pham C."/>
            <person name="Primus E.L."/>
            <person name="Pu L.-L."/>
            <person name="Puazo M."/>
            <person name="Qin X."/>
            <person name="Quiroz J.B."/>
            <person name="Reese J."/>
            <person name="Richards S."/>
            <person name="Rives C.M."/>
            <person name="Robberts R."/>
            <person name="Ruiz S.J."/>
            <person name="Ruiz M.J."/>
            <person name="Santibanez J."/>
            <person name="Schneider B.W."/>
            <person name="Sisson I."/>
            <person name="Smith M."/>
            <person name="Sodergren E."/>
            <person name="Song X.-Z."/>
            <person name="Song B.B."/>
            <person name="Summersgill H."/>
            <person name="Thelus R."/>
            <person name="Thornton R.D."/>
            <person name="Trejos Z.Y."/>
            <person name="Usmani K."/>
            <person name="Vattathil S."/>
            <person name="Villasana D."/>
            <person name="Walker D.L."/>
            <person name="Wang S."/>
            <person name="Wang K."/>
            <person name="White C.S."/>
            <person name="Williams A.C."/>
            <person name="Williamson J."/>
            <person name="Wilson K."/>
            <person name="Woghiren I.O."/>
            <person name="Woodworth J.R."/>
            <person name="Worley K.C."/>
            <person name="Wright R.A."/>
            <person name="Wu W."/>
            <person name="Young L."/>
            <person name="Zhang L."/>
            <person name="Zhang J."/>
            <person name="Zhu Y."/>
            <person name="Muzny D.M."/>
            <person name="Weinstock G."/>
            <person name="Gibbs R.A."/>
        </authorList>
    </citation>
    <scope>NUCLEOTIDE SEQUENCE [LARGE SCALE GENOMIC DNA]</scope>
    <source>
        <strain evidence="9">LSR1</strain>
    </source>
</reference>
<evidence type="ECO:0000259" key="7">
    <source>
        <dbReference type="PROSITE" id="PS50950"/>
    </source>
</evidence>
<dbReference type="GO" id="GO:0003677">
    <property type="term" value="F:DNA binding"/>
    <property type="evidence" value="ECO:0007669"/>
    <property type="project" value="UniProtKB-UniRule"/>
</dbReference>
<dbReference type="GO" id="GO:0008270">
    <property type="term" value="F:zinc ion binding"/>
    <property type="evidence" value="ECO:0007669"/>
    <property type="project" value="UniProtKB-KW"/>
</dbReference>
<keyword evidence="9" id="KW-1185">Reference proteome</keyword>
<dbReference type="PANTHER" id="PTHR23080">
    <property type="entry name" value="THAP DOMAIN PROTEIN"/>
    <property type="match status" value="1"/>
</dbReference>
<dbReference type="Pfam" id="PF05485">
    <property type="entry name" value="THAP"/>
    <property type="match status" value="1"/>
</dbReference>
<dbReference type="PANTHER" id="PTHR23080:SF141">
    <property type="entry name" value="TRANSPOSASE HELIX-TURN-HELIX DOMAIN-CONTAINING PROTEIN"/>
    <property type="match status" value="1"/>
</dbReference>
<feature type="domain" description="THAP-type" evidence="7">
    <location>
        <begin position="72"/>
        <end position="170"/>
    </location>
</feature>
<dbReference type="PROSITE" id="PS50950">
    <property type="entry name" value="ZF_THAP"/>
    <property type="match status" value="1"/>
</dbReference>
<proteinExistence type="predicted"/>
<dbReference type="EnsemblMetazoa" id="XM_029487699.1">
    <property type="protein sequence ID" value="XP_029343559.1"/>
    <property type="gene ID" value="LOC100568499"/>
</dbReference>
<keyword evidence="4" id="KW-0862">Zinc</keyword>
<dbReference type="SMART" id="SM00980">
    <property type="entry name" value="THAP"/>
    <property type="match status" value="1"/>
</dbReference>
<keyword evidence="5 6" id="KW-0238">DNA-binding</keyword>
<evidence type="ECO:0000256" key="4">
    <source>
        <dbReference type="ARBA" id="ARBA00022833"/>
    </source>
</evidence>
<evidence type="ECO:0000313" key="8">
    <source>
        <dbReference type="EnsemblMetazoa" id="XP_029343559.1"/>
    </source>
</evidence>
<evidence type="ECO:0000256" key="5">
    <source>
        <dbReference type="ARBA" id="ARBA00023125"/>
    </source>
</evidence>
<keyword evidence="2" id="KW-0479">Metal-binding</keyword>
<dbReference type="AlphaFoldDB" id="A0A8R2NMQ6"/>
<dbReference type="InterPro" id="IPR027806">
    <property type="entry name" value="HARBI1_dom"/>
</dbReference>